<dbReference type="Proteomes" id="UP001318682">
    <property type="component" value="Chromosome"/>
</dbReference>
<name>A0ABZ2BYI2_9RHOB</name>
<organism evidence="1 2">
    <name type="scientific">Roseobacter fucihabitans</name>
    <dbReference type="NCBI Taxonomy" id="1537242"/>
    <lineage>
        <taxon>Bacteria</taxon>
        <taxon>Pseudomonadati</taxon>
        <taxon>Pseudomonadota</taxon>
        <taxon>Alphaproteobacteria</taxon>
        <taxon>Rhodobacterales</taxon>
        <taxon>Roseobacteraceae</taxon>
        <taxon>Roseobacter</taxon>
    </lineage>
</organism>
<accession>A0ABZ2BYI2</accession>
<evidence type="ECO:0000313" key="1">
    <source>
        <dbReference type="EMBL" id="WVX51134.1"/>
    </source>
</evidence>
<protein>
    <submittedName>
        <fullName evidence="1">Uncharacterized protein</fullName>
    </submittedName>
</protein>
<reference evidence="1 2" key="1">
    <citation type="submission" date="2015-07" db="EMBL/GenBank/DDBJ databases">
        <authorList>
            <person name="Voget S."/>
            <person name="Dogs M."/>
            <person name="Brinkhoff T.H."/>
            <person name="Daniel R."/>
        </authorList>
    </citation>
    <scope>NUCLEOTIDE SEQUENCE [LARGE SCALE GENOMIC DNA]</scope>
    <source>
        <strain evidence="1 2">B14</strain>
    </source>
</reference>
<evidence type="ECO:0000313" key="2">
    <source>
        <dbReference type="Proteomes" id="UP001318682"/>
    </source>
</evidence>
<gene>
    <name evidence="1" type="ORF">ROLI_042350</name>
</gene>
<reference evidence="2" key="2">
    <citation type="submission" date="2024-01" db="EMBL/GenBank/DDBJ databases">
        <title>Roseobacter fucihabitans sp. nov., isolated from the brown alga Fucus spiralis.</title>
        <authorList>
            <person name="Hahnke S."/>
            <person name="Berger M."/>
            <person name="Schlingloff A."/>
            <person name="Athale I."/>
            <person name="Neumann-Schaal M."/>
            <person name="Adenaya A."/>
            <person name="Poehlein A."/>
            <person name="Daniel R."/>
            <person name="Pertersen J."/>
            <person name="Brinkhoff T."/>
        </authorList>
    </citation>
    <scope>NUCLEOTIDE SEQUENCE [LARGE SCALE GENOMIC DNA]</scope>
    <source>
        <strain evidence="2">B14</strain>
    </source>
</reference>
<dbReference type="EMBL" id="CP143423">
    <property type="protein sequence ID" value="WVX51134.1"/>
    <property type="molecule type" value="Genomic_DNA"/>
</dbReference>
<keyword evidence="2" id="KW-1185">Reference proteome</keyword>
<proteinExistence type="predicted"/>
<sequence length="31" mass="3760">MPVLTIAVVDYKTRVWMFLSMQDVFQIVWNK</sequence>